<dbReference type="EMBL" id="NEDP02004422">
    <property type="protein sequence ID" value="OWF45655.1"/>
    <property type="molecule type" value="Genomic_DNA"/>
</dbReference>
<sequence>MARLSVYPLFGILVVFFLQAVDSAATCGYESCNAVKEGMINVHLVPHTHDDVGWLKTVDQYFYGDKSDIQRAGVQYILDAVIPELIKDPNKRFIYVEMAFFARWWRQQGDSMRHTVKRLVNQGQLEFILGGWCMNDEASTHYNAIIDQHTLGFEFLRHNFGDCGRPRVAWQIDPFGHSREQASLFAQMGFDGLFFGRLDYQDKFVRAISKTMEMVWKGSPSNLKKTSDLFTGALFRGYGPPKGFCFDLLCSDDPIMDDDRMQDYNVPQKVEMFVNASKEWALAYATKHVLMPMGSDFNYQSANAWFKNLDKLIKHVNKQSNTSKVNVLYSTPSCYLSSLNKAGIRWPTKEDDFFPYAHRAHSFWTGYFSSRPALKEYVRRTNNFLQVCKQMDAIAMLRDTDNSTYEIQILKEAMGVAQHHDAVSGTEKQPVAYDYAQRLARGVAECQKVVNDAFGKLSPFNTSVSPPGQQFCNSLNISVCGLTENYKQFTLTVYNPLGQAVTSWVRIPVVGKAYEVKGHDDSSVPSQVIPLTKDTKRIPERQGSIAQNELVFKTSVPALGFSVYFIKKSNKARVKFAQTTSKKRLIKNKEGTDTVLKNEHVSLTFDGTNGRLKRMRNLNSDIEIGLQQGFYCYQGHTGNNTEDIFQASGAYVFRPNSTKAFKSKQFEKSYVREGRVVQEVHQTFSPWVTQVIRLYEGEMHAEFEWTVGPIPIADGVGKEVASAFLSTLDTKGSFYTDANGREILKRQRNERATWLLKQTEPIAGNFYPVNSRIYVKDEALGIQLTVLTDRSQGGSSIIDGGIQLMVHRRLLYDDGLGVGEPLNETGLDHKGLVVRGKHYVFLGGFEESAAFHRKMALRLYMAPSLSFIPYVMKYTNWTKYFQTQWSGINYTLPANVHLLTLEQWGGPGAVPSSSQPYIIRLEHIFENGEHSQLSKDATVNLQGLFVTFTVDSVTELTLGANMALSDLHRLQWNTTDVNMNDAPVLPTDQTDSLVVKLTPMQIRTYQVQIKSRT</sequence>
<dbReference type="InterPro" id="IPR011330">
    <property type="entry name" value="Glyco_hydro/deAcase_b/a-brl"/>
</dbReference>
<keyword evidence="4 11" id="KW-0479">Metal-binding</keyword>
<comment type="caution">
    <text evidence="13">The sequence shown here is derived from an EMBL/GenBank/DDBJ whole genome shotgun (WGS) entry which is preliminary data.</text>
</comment>
<keyword evidence="14" id="KW-1185">Reference proteome</keyword>
<evidence type="ECO:0000256" key="10">
    <source>
        <dbReference type="ARBA" id="ARBA00023295"/>
    </source>
</evidence>
<evidence type="ECO:0000313" key="14">
    <source>
        <dbReference type="Proteomes" id="UP000242188"/>
    </source>
</evidence>
<dbReference type="CDD" id="cd10810">
    <property type="entry name" value="GH38N_AMII_LAM_like"/>
    <property type="match status" value="1"/>
</dbReference>
<dbReference type="SUPFAM" id="SSF88713">
    <property type="entry name" value="Glycoside hydrolase/deacetylase"/>
    <property type="match status" value="1"/>
</dbReference>
<dbReference type="FunFam" id="1.20.1270.50:FF:000003">
    <property type="entry name" value="Alpha-mannosidase"/>
    <property type="match status" value="1"/>
</dbReference>
<dbReference type="FunFam" id="2.60.40.1180:FF:000018">
    <property type="entry name" value="Alpha-mannosidase"/>
    <property type="match status" value="1"/>
</dbReference>
<dbReference type="Pfam" id="PF09261">
    <property type="entry name" value="Alpha-mann_mid"/>
    <property type="match status" value="1"/>
</dbReference>
<name>A0A210QAB9_MIZYE</name>
<gene>
    <name evidence="13" type="ORF">KP79_PYT05957</name>
</gene>
<evidence type="ECO:0000256" key="2">
    <source>
        <dbReference type="ARBA" id="ARBA00009792"/>
    </source>
</evidence>
<dbReference type="SMART" id="SM00872">
    <property type="entry name" value="Alpha-mann_mid"/>
    <property type="match status" value="1"/>
</dbReference>
<dbReference type="InterPro" id="IPR013780">
    <property type="entry name" value="Glyco_hydro_b"/>
</dbReference>
<keyword evidence="7 11" id="KW-0862">Zinc</keyword>
<feature type="signal peptide" evidence="11">
    <location>
        <begin position="1"/>
        <end position="23"/>
    </location>
</feature>
<evidence type="ECO:0000256" key="6">
    <source>
        <dbReference type="ARBA" id="ARBA00022801"/>
    </source>
</evidence>
<comment type="cofactor">
    <cofactor evidence="11">
        <name>Zn(2+)</name>
        <dbReference type="ChEBI" id="CHEBI:29105"/>
    </cofactor>
    <text evidence="11">Binds 1 zinc ion per subunit.</text>
</comment>
<evidence type="ECO:0000256" key="5">
    <source>
        <dbReference type="ARBA" id="ARBA00022729"/>
    </source>
</evidence>
<dbReference type="InterPro" id="IPR027291">
    <property type="entry name" value="Glyco_hydro_38_N_sf"/>
</dbReference>
<dbReference type="SUPFAM" id="SSF74650">
    <property type="entry name" value="Galactose mutarotase-like"/>
    <property type="match status" value="1"/>
</dbReference>
<dbReference type="InterPro" id="IPR048534">
    <property type="entry name" value="Man2a1-like_dom"/>
</dbReference>
<dbReference type="GO" id="GO:0046872">
    <property type="term" value="F:metal ion binding"/>
    <property type="evidence" value="ECO:0007669"/>
    <property type="project" value="UniProtKB-KW"/>
</dbReference>
<dbReference type="Pfam" id="PF07748">
    <property type="entry name" value="Glyco_hydro_38C"/>
    <property type="match status" value="1"/>
</dbReference>
<proteinExistence type="inferred from homology"/>
<keyword evidence="9" id="KW-0325">Glycoprotein</keyword>
<dbReference type="InterPro" id="IPR037094">
    <property type="entry name" value="Glyco_hydro_38_cen_sf"/>
</dbReference>
<dbReference type="Proteomes" id="UP000242188">
    <property type="component" value="Unassembled WGS sequence"/>
</dbReference>
<keyword evidence="6 11" id="KW-0378">Hydrolase</keyword>
<dbReference type="Gene3D" id="2.60.40.1180">
    <property type="entry name" value="Golgi alpha-mannosidase II"/>
    <property type="match status" value="1"/>
</dbReference>
<dbReference type="GO" id="GO:0004559">
    <property type="term" value="F:alpha-mannosidase activity"/>
    <property type="evidence" value="ECO:0007669"/>
    <property type="project" value="UniProtKB-EC"/>
</dbReference>
<evidence type="ECO:0000256" key="1">
    <source>
        <dbReference type="ARBA" id="ARBA00000365"/>
    </source>
</evidence>
<dbReference type="OrthoDB" id="2016903at2759"/>
<comment type="catalytic activity">
    <reaction evidence="1">
        <text>Hydrolysis of terminal, non-reducing alpha-D-mannose residues in alpha-D-mannosides.</text>
        <dbReference type="EC" id="3.2.1.24"/>
    </reaction>
</comment>
<evidence type="ECO:0000256" key="4">
    <source>
        <dbReference type="ARBA" id="ARBA00022723"/>
    </source>
</evidence>
<dbReference type="InterPro" id="IPR000602">
    <property type="entry name" value="Glyco_hydro_38_N"/>
</dbReference>
<evidence type="ECO:0000256" key="7">
    <source>
        <dbReference type="ARBA" id="ARBA00022833"/>
    </source>
</evidence>
<comment type="similarity">
    <text evidence="2 11">Belongs to the glycosyl hydrolase 38 family.</text>
</comment>
<evidence type="ECO:0000259" key="12">
    <source>
        <dbReference type="SMART" id="SM00872"/>
    </source>
</evidence>
<dbReference type="InterPro" id="IPR028995">
    <property type="entry name" value="Glyco_hydro_57/38_cen_sf"/>
</dbReference>
<evidence type="ECO:0000313" key="13">
    <source>
        <dbReference type="EMBL" id="OWF45655.1"/>
    </source>
</evidence>
<evidence type="ECO:0000256" key="11">
    <source>
        <dbReference type="RuleBase" id="RU361199"/>
    </source>
</evidence>
<organism evidence="13 14">
    <name type="scientific">Mizuhopecten yessoensis</name>
    <name type="common">Japanese scallop</name>
    <name type="synonym">Patinopecten yessoensis</name>
    <dbReference type="NCBI Taxonomy" id="6573"/>
    <lineage>
        <taxon>Eukaryota</taxon>
        <taxon>Metazoa</taxon>
        <taxon>Spiralia</taxon>
        <taxon>Lophotrochozoa</taxon>
        <taxon>Mollusca</taxon>
        <taxon>Bivalvia</taxon>
        <taxon>Autobranchia</taxon>
        <taxon>Pteriomorphia</taxon>
        <taxon>Pectinida</taxon>
        <taxon>Pectinoidea</taxon>
        <taxon>Pectinidae</taxon>
        <taxon>Mizuhopecten</taxon>
    </lineage>
</organism>
<dbReference type="AlphaFoldDB" id="A0A210QAB9"/>
<dbReference type="Gene3D" id="2.70.98.30">
    <property type="entry name" value="Golgi alpha-mannosidase II, domain 4"/>
    <property type="match status" value="1"/>
</dbReference>
<keyword evidence="8" id="KW-1015">Disulfide bond</keyword>
<evidence type="ECO:0000256" key="3">
    <source>
        <dbReference type="ARBA" id="ARBA00012752"/>
    </source>
</evidence>
<evidence type="ECO:0000256" key="9">
    <source>
        <dbReference type="ARBA" id="ARBA00023180"/>
    </source>
</evidence>
<dbReference type="GO" id="GO:0005764">
    <property type="term" value="C:lysosome"/>
    <property type="evidence" value="ECO:0007669"/>
    <property type="project" value="TreeGrafter"/>
</dbReference>
<dbReference type="GO" id="GO:0006013">
    <property type="term" value="P:mannose metabolic process"/>
    <property type="evidence" value="ECO:0007669"/>
    <property type="project" value="InterPro"/>
</dbReference>
<dbReference type="InterPro" id="IPR015341">
    <property type="entry name" value="Glyco_hydro_38_cen"/>
</dbReference>
<dbReference type="InterPro" id="IPR050843">
    <property type="entry name" value="Glycosyl_Hydrlase_38"/>
</dbReference>
<dbReference type="PANTHER" id="PTHR11607:SF3">
    <property type="entry name" value="LYSOSOMAL ALPHA-MANNOSIDASE"/>
    <property type="match status" value="1"/>
</dbReference>
<dbReference type="InterPro" id="IPR011013">
    <property type="entry name" value="Gal_mutarotase_sf_dom"/>
</dbReference>
<dbReference type="Pfam" id="PF17677">
    <property type="entry name" value="Glyco_hydro38C2"/>
    <property type="match status" value="1"/>
</dbReference>
<dbReference type="SUPFAM" id="SSF88688">
    <property type="entry name" value="Families 57/38 glycoside transferase middle domain"/>
    <property type="match status" value="1"/>
</dbReference>
<dbReference type="Pfam" id="PF21260">
    <property type="entry name" value="Laman-like_dom"/>
    <property type="match status" value="1"/>
</dbReference>
<dbReference type="Gene3D" id="2.60.40.1360">
    <property type="match status" value="1"/>
</dbReference>
<dbReference type="Pfam" id="PF01074">
    <property type="entry name" value="Glyco_hydro_38N"/>
    <property type="match status" value="1"/>
</dbReference>
<evidence type="ECO:0000256" key="8">
    <source>
        <dbReference type="ARBA" id="ARBA00023157"/>
    </source>
</evidence>
<dbReference type="GO" id="GO:0030246">
    <property type="term" value="F:carbohydrate binding"/>
    <property type="evidence" value="ECO:0007669"/>
    <property type="project" value="InterPro"/>
</dbReference>
<dbReference type="FunFam" id="1.20.1270.50:FF:000002">
    <property type="entry name" value="Alpha-mannosidase"/>
    <property type="match status" value="1"/>
</dbReference>
<dbReference type="STRING" id="6573.A0A210QAB9"/>
<dbReference type="InterPro" id="IPR041147">
    <property type="entry name" value="GH38_C"/>
</dbReference>
<protein>
    <recommendedName>
        <fullName evidence="3 11">Alpha-mannosidase</fullName>
        <ecNumber evidence="11">3.2.1.-</ecNumber>
    </recommendedName>
</protein>
<dbReference type="Gene3D" id="3.20.110.10">
    <property type="entry name" value="Glycoside hydrolase 38, N terminal domain"/>
    <property type="match status" value="1"/>
</dbReference>
<dbReference type="InterPro" id="IPR011682">
    <property type="entry name" value="Glyco_hydro_38_C"/>
</dbReference>
<dbReference type="Gene3D" id="1.20.1270.50">
    <property type="entry name" value="Glycoside hydrolase family 38, central domain"/>
    <property type="match status" value="2"/>
</dbReference>
<feature type="domain" description="Glycoside hydrolase family 38 central" evidence="12">
    <location>
        <begin position="362"/>
        <end position="439"/>
    </location>
</feature>
<keyword evidence="5 11" id="KW-0732">Signal</keyword>
<accession>A0A210QAB9</accession>
<dbReference type="PANTHER" id="PTHR11607">
    <property type="entry name" value="ALPHA-MANNOSIDASE"/>
    <property type="match status" value="1"/>
</dbReference>
<feature type="chain" id="PRO_5017853161" description="Alpha-mannosidase" evidence="11">
    <location>
        <begin position="24"/>
        <end position="1013"/>
    </location>
</feature>
<dbReference type="EC" id="3.2.1.-" evidence="11"/>
<keyword evidence="10 11" id="KW-0326">Glycosidase</keyword>
<dbReference type="FunFam" id="2.70.98.30:FF:000003">
    <property type="entry name" value="Alpha-mannosidase"/>
    <property type="match status" value="1"/>
</dbReference>
<dbReference type="FunFam" id="3.20.110.10:FF:000001">
    <property type="entry name" value="Alpha-mannosidase"/>
    <property type="match status" value="1"/>
</dbReference>
<reference evidence="13 14" key="1">
    <citation type="journal article" date="2017" name="Nat. Ecol. Evol.">
        <title>Scallop genome provides insights into evolution of bilaterian karyotype and development.</title>
        <authorList>
            <person name="Wang S."/>
            <person name="Zhang J."/>
            <person name="Jiao W."/>
            <person name="Li J."/>
            <person name="Xun X."/>
            <person name="Sun Y."/>
            <person name="Guo X."/>
            <person name="Huan P."/>
            <person name="Dong B."/>
            <person name="Zhang L."/>
            <person name="Hu X."/>
            <person name="Sun X."/>
            <person name="Wang J."/>
            <person name="Zhao C."/>
            <person name="Wang Y."/>
            <person name="Wang D."/>
            <person name="Huang X."/>
            <person name="Wang R."/>
            <person name="Lv J."/>
            <person name="Li Y."/>
            <person name="Zhang Z."/>
            <person name="Liu B."/>
            <person name="Lu W."/>
            <person name="Hui Y."/>
            <person name="Liang J."/>
            <person name="Zhou Z."/>
            <person name="Hou R."/>
            <person name="Li X."/>
            <person name="Liu Y."/>
            <person name="Li H."/>
            <person name="Ning X."/>
            <person name="Lin Y."/>
            <person name="Zhao L."/>
            <person name="Xing Q."/>
            <person name="Dou J."/>
            <person name="Li Y."/>
            <person name="Mao J."/>
            <person name="Guo H."/>
            <person name="Dou H."/>
            <person name="Li T."/>
            <person name="Mu C."/>
            <person name="Jiang W."/>
            <person name="Fu Q."/>
            <person name="Fu X."/>
            <person name="Miao Y."/>
            <person name="Liu J."/>
            <person name="Yu Q."/>
            <person name="Li R."/>
            <person name="Liao H."/>
            <person name="Li X."/>
            <person name="Kong Y."/>
            <person name="Jiang Z."/>
            <person name="Chourrout D."/>
            <person name="Li R."/>
            <person name="Bao Z."/>
        </authorList>
    </citation>
    <scope>NUCLEOTIDE SEQUENCE [LARGE SCALE GENOMIC DNA]</scope>
    <source>
        <strain evidence="13 14">PY_sf001</strain>
    </source>
</reference>